<dbReference type="Pfam" id="PF23635">
    <property type="entry name" value="Beta-prop_AT5G49610-like"/>
    <property type="match status" value="1"/>
</dbReference>
<sequence length="204" mass="23188">MQDYRQLVARVYSSETDTWGNSISTEASDDTLFGHRTSTLIGNALYWSAKHKGNDILEFDLRKQSLTVIKGPRGMNMNDFDNFHIIEEQDGAVGLVALSCLKLQMWQRKVDCQGVAKWLLRKTVSVRELLKIPPHTAARNEWLKVVGYDEDTDVIFLARHDGIYMVQPKSMQARKLNGTGSTYYCYTFMSSYPLGNCSSLVFIS</sequence>
<dbReference type="Proteomes" id="UP000019116">
    <property type="component" value="Chromosome 3A"/>
</dbReference>
<reference evidence="2" key="1">
    <citation type="submission" date="2018-08" db="EMBL/GenBank/DDBJ databases">
        <authorList>
            <person name="Rossello M."/>
        </authorList>
    </citation>
    <scope>NUCLEOTIDE SEQUENCE [LARGE SCALE GENOMIC DNA]</scope>
    <source>
        <strain evidence="2">cv. Chinese Spring</strain>
    </source>
</reference>
<feature type="domain" description="F-box protein AT5G49610-like beta-propeller" evidence="1">
    <location>
        <begin position="5"/>
        <end position="179"/>
    </location>
</feature>
<organism evidence="2">
    <name type="scientific">Triticum aestivum</name>
    <name type="common">Wheat</name>
    <dbReference type="NCBI Taxonomy" id="4565"/>
    <lineage>
        <taxon>Eukaryota</taxon>
        <taxon>Viridiplantae</taxon>
        <taxon>Streptophyta</taxon>
        <taxon>Embryophyta</taxon>
        <taxon>Tracheophyta</taxon>
        <taxon>Spermatophyta</taxon>
        <taxon>Magnoliopsida</taxon>
        <taxon>Liliopsida</taxon>
        <taxon>Poales</taxon>
        <taxon>Poaceae</taxon>
        <taxon>BOP clade</taxon>
        <taxon>Pooideae</taxon>
        <taxon>Triticodae</taxon>
        <taxon>Triticeae</taxon>
        <taxon>Triticinae</taxon>
        <taxon>Triticum</taxon>
    </lineage>
</organism>
<dbReference type="Gramene" id="TraesCS3A02G017300.1">
    <property type="protein sequence ID" value="TraesCS3A02G017300.1.cds1"/>
    <property type="gene ID" value="TraesCS3A02G017300"/>
</dbReference>
<dbReference type="InterPro" id="IPR056594">
    <property type="entry name" value="AT5G49610-like_b-prop"/>
</dbReference>
<proteinExistence type="predicted"/>
<dbReference type="PANTHER" id="PTHR33186:SF27">
    <property type="entry name" value="F-BOX ASSOCIATED DOMAIN-CONTAINING PROTEIN"/>
    <property type="match status" value="1"/>
</dbReference>
<dbReference type="OrthoDB" id="580783at2759"/>
<dbReference type="EnsemblPlants" id="TraesCS3A02G017300.1">
    <property type="protein sequence ID" value="TraesCS3A02G017300.1.cds1"/>
    <property type="gene ID" value="TraesCS3A02G017300"/>
</dbReference>
<dbReference type="Gramene" id="TraesCS3A03G0034600.1">
    <property type="protein sequence ID" value="TraesCS3A03G0034600.1.CDS1"/>
    <property type="gene ID" value="TraesCS3A03G0034600"/>
</dbReference>
<dbReference type="PANTHER" id="PTHR33186">
    <property type="entry name" value="OS10G0136150 PROTEIN-RELATED"/>
    <property type="match status" value="1"/>
</dbReference>
<dbReference type="OMA" id="VFECTIG"/>
<keyword evidence="3" id="KW-1185">Reference proteome</keyword>
<name>A0A3B6E905_WHEAT</name>
<evidence type="ECO:0000259" key="1">
    <source>
        <dbReference type="Pfam" id="PF23635"/>
    </source>
</evidence>
<protein>
    <recommendedName>
        <fullName evidence="1">F-box protein AT5G49610-like beta-propeller domain-containing protein</fullName>
    </recommendedName>
</protein>
<reference evidence="2" key="2">
    <citation type="submission" date="2018-10" db="UniProtKB">
        <authorList>
            <consortium name="EnsemblPlants"/>
        </authorList>
    </citation>
    <scope>IDENTIFICATION</scope>
</reference>
<dbReference type="AlphaFoldDB" id="A0A3B6E905"/>
<evidence type="ECO:0000313" key="2">
    <source>
        <dbReference type="EnsemblPlants" id="TraesCS3A02G017300.1.cds1"/>
    </source>
</evidence>
<evidence type="ECO:0000313" key="3">
    <source>
        <dbReference type="Proteomes" id="UP000019116"/>
    </source>
</evidence>
<accession>A0A3B6E905</accession>